<organism evidence="2 3">
    <name type="scientific">Dryococelus australis</name>
    <dbReference type="NCBI Taxonomy" id="614101"/>
    <lineage>
        <taxon>Eukaryota</taxon>
        <taxon>Metazoa</taxon>
        <taxon>Ecdysozoa</taxon>
        <taxon>Arthropoda</taxon>
        <taxon>Hexapoda</taxon>
        <taxon>Insecta</taxon>
        <taxon>Pterygota</taxon>
        <taxon>Neoptera</taxon>
        <taxon>Polyneoptera</taxon>
        <taxon>Phasmatodea</taxon>
        <taxon>Verophasmatodea</taxon>
        <taxon>Anareolatae</taxon>
        <taxon>Phasmatidae</taxon>
        <taxon>Eurycanthinae</taxon>
        <taxon>Dryococelus</taxon>
    </lineage>
</organism>
<proteinExistence type="predicted"/>
<feature type="region of interest" description="Disordered" evidence="1">
    <location>
        <begin position="110"/>
        <end position="173"/>
    </location>
</feature>
<gene>
    <name evidence="2" type="ORF">PR048_022404</name>
</gene>
<feature type="compositionally biased region" description="Basic and acidic residues" evidence="1">
    <location>
        <begin position="120"/>
        <end position="137"/>
    </location>
</feature>
<accession>A0ABQ9H0Z5</accession>
<feature type="region of interest" description="Disordered" evidence="1">
    <location>
        <begin position="1"/>
        <end position="44"/>
    </location>
</feature>
<dbReference type="Proteomes" id="UP001159363">
    <property type="component" value="Chromosome 7"/>
</dbReference>
<protein>
    <submittedName>
        <fullName evidence="2">Uncharacterized protein</fullName>
    </submittedName>
</protein>
<reference evidence="2 3" key="1">
    <citation type="submission" date="2023-02" db="EMBL/GenBank/DDBJ databases">
        <title>LHISI_Scaffold_Assembly.</title>
        <authorList>
            <person name="Stuart O.P."/>
            <person name="Cleave R."/>
            <person name="Magrath M.J.L."/>
            <person name="Mikheyev A.S."/>
        </authorList>
    </citation>
    <scope>NUCLEOTIDE SEQUENCE [LARGE SCALE GENOMIC DNA]</scope>
    <source>
        <strain evidence="2">Daus_M_001</strain>
        <tissue evidence="2">Leg muscle</tissue>
    </source>
</reference>
<sequence>MARAYANALSGARTQFRPPRRPATRRTLLQRPPSPVKGKSERAEADWAAVSERLACSPPTKAIRVQSPAGFSEVPDDDVDRRFFSGIYRFPSPFVPALLHNHLNQPRRLSIPRCENGAASERKGEGGGKGEIPEKTRRPAASPDAIPTCENPEGPRFTVMGGEQSNRSATAAPPQNYKETLLASHQGEPGSIPGRFNTDIRKWGSCRTMPLVVGFSRGYPVSPTLHSGAAPYSTSISIIDSQYLA</sequence>
<dbReference type="EMBL" id="JARBHB010000008">
    <property type="protein sequence ID" value="KAJ8877944.1"/>
    <property type="molecule type" value="Genomic_DNA"/>
</dbReference>
<evidence type="ECO:0000313" key="3">
    <source>
        <dbReference type="Proteomes" id="UP001159363"/>
    </source>
</evidence>
<evidence type="ECO:0000313" key="2">
    <source>
        <dbReference type="EMBL" id="KAJ8877944.1"/>
    </source>
</evidence>
<comment type="caution">
    <text evidence="2">The sequence shown here is derived from an EMBL/GenBank/DDBJ whole genome shotgun (WGS) entry which is preliminary data.</text>
</comment>
<evidence type="ECO:0000256" key="1">
    <source>
        <dbReference type="SAM" id="MobiDB-lite"/>
    </source>
</evidence>
<keyword evidence="3" id="KW-1185">Reference proteome</keyword>
<feature type="non-terminal residue" evidence="2">
    <location>
        <position position="245"/>
    </location>
</feature>
<name>A0ABQ9H0Z5_9NEOP</name>